<dbReference type="EMBL" id="BMCH01000001">
    <property type="protein sequence ID" value="GGC21005.1"/>
    <property type="molecule type" value="Genomic_DNA"/>
</dbReference>
<reference evidence="2" key="1">
    <citation type="journal article" date="2019" name="Int. J. Syst. Evol. Microbiol.">
        <title>The Global Catalogue of Microorganisms (GCM) 10K type strain sequencing project: providing services to taxonomists for standard genome sequencing and annotation.</title>
        <authorList>
            <consortium name="The Broad Institute Genomics Platform"/>
            <consortium name="The Broad Institute Genome Sequencing Center for Infectious Disease"/>
            <person name="Wu L."/>
            <person name="Ma J."/>
        </authorList>
    </citation>
    <scope>NUCLEOTIDE SEQUENCE [LARGE SCALE GENOMIC DNA]</scope>
    <source>
        <strain evidence="2">CCM 7132</strain>
    </source>
</reference>
<proteinExistence type="predicted"/>
<sequence length="56" mass="5886">MLGKALGNVIELGLIEIKQHYMAAFLCKASGNGQADIPCGTSHKGGLACEAFRITH</sequence>
<protein>
    <submittedName>
        <fullName evidence="1">Uncharacterized protein</fullName>
    </submittedName>
</protein>
<evidence type="ECO:0000313" key="1">
    <source>
        <dbReference type="EMBL" id="GGC21005.1"/>
    </source>
</evidence>
<evidence type="ECO:0000313" key="2">
    <source>
        <dbReference type="Proteomes" id="UP000637769"/>
    </source>
</evidence>
<gene>
    <name evidence="1" type="ORF">GCM10007207_02770</name>
</gene>
<dbReference type="Proteomes" id="UP000637769">
    <property type="component" value="Unassembled WGS sequence"/>
</dbReference>
<accession>A0ABQ1LD63</accession>
<keyword evidence="2" id="KW-1185">Reference proteome</keyword>
<comment type="caution">
    <text evidence="1">The sequence shown here is derived from an EMBL/GenBank/DDBJ whole genome shotgun (WGS) entry which is preliminary data.</text>
</comment>
<organism evidence="1 2">
    <name type="scientific">Asaia siamensis</name>
    <dbReference type="NCBI Taxonomy" id="110479"/>
    <lineage>
        <taxon>Bacteria</taxon>
        <taxon>Pseudomonadati</taxon>
        <taxon>Pseudomonadota</taxon>
        <taxon>Alphaproteobacteria</taxon>
        <taxon>Acetobacterales</taxon>
        <taxon>Acetobacteraceae</taxon>
        <taxon>Asaia</taxon>
    </lineage>
</organism>
<name>A0ABQ1LD63_9PROT</name>